<evidence type="ECO:0000313" key="2">
    <source>
        <dbReference type="Proteomes" id="UP001220610"/>
    </source>
</evidence>
<evidence type="ECO:0000313" key="1">
    <source>
        <dbReference type="EMBL" id="WEK36149.1"/>
    </source>
</evidence>
<dbReference type="EMBL" id="CP119311">
    <property type="protein sequence ID" value="WEK36149.1"/>
    <property type="molecule type" value="Genomic_DNA"/>
</dbReference>
<dbReference type="Proteomes" id="UP001220610">
    <property type="component" value="Chromosome"/>
</dbReference>
<gene>
    <name evidence="1" type="ORF">P0Y53_01430</name>
</gene>
<organism evidence="1 2">
    <name type="scientific">Candidatus Pseudobacter hemicellulosilyticus</name>
    <dbReference type="NCBI Taxonomy" id="3121375"/>
    <lineage>
        <taxon>Bacteria</taxon>
        <taxon>Pseudomonadati</taxon>
        <taxon>Bacteroidota</taxon>
        <taxon>Chitinophagia</taxon>
        <taxon>Chitinophagales</taxon>
        <taxon>Chitinophagaceae</taxon>
        <taxon>Pseudobacter</taxon>
    </lineage>
</organism>
<sequence>MNTIQNETTNYNRMREITPISAATPAIQATGRVCRPDETAKGCGRNSQGQMQTATTVDAKNGYLKCRFFPLTMPHRKPPEYGIPPNAETDCFQSLCHLADFLGIEHPERVELPFPQNAALAIWDLRAKARKIGAAWDKLDLVQGDNRYFFEAEYCHNLGWSLYYIPTAPLLVLLCDPRRRSTAQLLLSVYAYLYTHAGIPYHGDKCTYLYHQYSAMPEWLDGAEQSPETQTHRAEVRDVLRRAKTMKRIITCPRHLHDFRQRLEAFSPKDALDWDCLTIARTAYSLYREFPGRSFNRAAPKMMQDEELEVTGMAQYISFVDDVQGWVWKEILEGVNADLQECMTMQVPTIVHRFNGLPIRSDTFRFEGRLYEMLRQLIDLFSNIKTPNHDHDQTGS</sequence>
<accession>A0AAJ5WU14</accession>
<name>A0AAJ5WU14_9BACT</name>
<dbReference type="AlphaFoldDB" id="A0AAJ5WU14"/>
<proteinExistence type="predicted"/>
<protein>
    <submittedName>
        <fullName evidence="1">Uncharacterized protein</fullName>
    </submittedName>
</protein>
<reference evidence="1" key="1">
    <citation type="submission" date="2023-03" db="EMBL/GenBank/DDBJ databases">
        <title>Andean soil-derived lignocellulolytic bacterial consortium as a source of novel taxa and putative plastic-active enzymes.</title>
        <authorList>
            <person name="Diaz-Garcia L."/>
            <person name="Chuvochina M."/>
            <person name="Feuerriegel G."/>
            <person name="Bunk B."/>
            <person name="Sproer C."/>
            <person name="Streit W.R."/>
            <person name="Rodriguez L.M."/>
            <person name="Overmann J."/>
            <person name="Jimenez D.J."/>
        </authorList>
    </citation>
    <scope>NUCLEOTIDE SEQUENCE</scope>
    <source>
        <strain evidence="1">MAG 7</strain>
    </source>
</reference>